<evidence type="ECO:0000256" key="3">
    <source>
        <dbReference type="ARBA" id="ARBA00018029"/>
    </source>
</evidence>
<dbReference type="FunFam" id="3.20.20.140:FF:000023">
    <property type="entry name" value="N-acetylglucosamine-6-phosphate deacetylase"/>
    <property type="match status" value="1"/>
</dbReference>
<comment type="similarity">
    <text evidence="1 8">Belongs to the metallo-dependent hydrolases superfamily. NagA family.</text>
</comment>
<organism evidence="13 14">
    <name type="scientific">Potamilus streckersoni</name>
    <dbReference type="NCBI Taxonomy" id="2493646"/>
    <lineage>
        <taxon>Eukaryota</taxon>
        <taxon>Metazoa</taxon>
        <taxon>Spiralia</taxon>
        <taxon>Lophotrochozoa</taxon>
        <taxon>Mollusca</taxon>
        <taxon>Bivalvia</taxon>
        <taxon>Autobranchia</taxon>
        <taxon>Heteroconchia</taxon>
        <taxon>Palaeoheterodonta</taxon>
        <taxon>Unionida</taxon>
        <taxon>Unionoidea</taxon>
        <taxon>Unionidae</taxon>
        <taxon>Ambleminae</taxon>
        <taxon>Lampsilini</taxon>
        <taxon>Potamilus</taxon>
    </lineage>
</organism>
<sequence>MPKQESDSCLYQFHNCRILRDHDLVIDDLWVRDGKILDPEKLFYDEKRSADIQIDCEGNIICPGFIDVQINGAYGVDFSLNTDDVEEGVRKVAKGLLAHGVTSFCPTLVTSPVDVYHKVIPRIKKCNGSGEGAGILGLHLEGPFINREKKGAHEEQFIRAFPAGIQDVLQTYGCLDNAAIVTLAPELDNSKFVIEELCARGVHVSLGHSMADLIQGEEAVSHGACFITHLFNAMLPFHHRDPHLVGLLASQRIPIDKCIYYGLIADGIHTHPAALRIAHSIHPTGLVLVTDAISAMGLPTGVHHIGTQKISICGKRAVIAGTNTLCGSIATMNVCVKHLNKEANCGVVNSLEAATLHPASMLGITDSKGTLDFNTDADFLILNNNLDIEATYIAGEKVWDLTPLNECLNMEIIT</sequence>
<feature type="active site" description="Proton donor/acceptor" evidence="9">
    <location>
        <position position="291"/>
    </location>
</feature>
<dbReference type="SUPFAM" id="SSF51556">
    <property type="entry name" value="Metallo-dependent hydrolases"/>
    <property type="match status" value="1"/>
</dbReference>
<dbReference type="GO" id="GO:0019262">
    <property type="term" value="P:N-acetylneuraminate catabolic process"/>
    <property type="evidence" value="ECO:0007669"/>
    <property type="project" value="UniProtKB-ARBA"/>
</dbReference>
<dbReference type="GO" id="GO:0046872">
    <property type="term" value="F:metal ion binding"/>
    <property type="evidence" value="ECO:0007669"/>
    <property type="project" value="UniProtKB-KW"/>
</dbReference>
<dbReference type="CDD" id="cd00854">
    <property type="entry name" value="NagA"/>
    <property type="match status" value="1"/>
</dbReference>
<evidence type="ECO:0000313" key="14">
    <source>
        <dbReference type="Proteomes" id="UP001195483"/>
    </source>
</evidence>
<dbReference type="GO" id="GO:0106279">
    <property type="term" value="P:negative regulation of UDP-N-acetylglucosamine biosynthetic process"/>
    <property type="evidence" value="ECO:0007669"/>
    <property type="project" value="UniProtKB-ARBA"/>
</dbReference>
<feature type="binding site" evidence="11">
    <location>
        <position position="208"/>
    </location>
    <ligand>
        <name>Zn(2+)</name>
        <dbReference type="ChEBI" id="CHEBI:29105"/>
    </ligand>
</feature>
<dbReference type="InterPro" id="IPR011059">
    <property type="entry name" value="Metal-dep_hydrolase_composite"/>
</dbReference>
<accession>A0AAE0RM41</accession>
<dbReference type="GO" id="GO:0006046">
    <property type="term" value="P:N-acetylglucosamine catabolic process"/>
    <property type="evidence" value="ECO:0007669"/>
    <property type="project" value="TreeGrafter"/>
</dbReference>
<dbReference type="PANTHER" id="PTHR11113">
    <property type="entry name" value="N-ACETYLGLUCOSAMINE-6-PHOSPHATE DEACETYLASE"/>
    <property type="match status" value="1"/>
</dbReference>
<dbReference type="PANTHER" id="PTHR11113:SF14">
    <property type="entry name" value="N-ACETYLGLUCOSAMINE-6-PHOSPHATE DEACETYLASE"/>
    <property type="match status" value="1"/>
</dbReference>
<keyword evidence="14" id="KW-1185">Reference proteome</keyword>
<evidence type="ECO:0000256" key="11">
    <source>
        <dbReference type="PIRSR" id="PIRSR038994-3"/>
    </source>
</evidence>
<reference evidence="13" key="3">
    <citation type="submission" date="2023-05" db="EMBL/GenBank/DDBJ databases">
        <authorList>
            <person name="Smith C.H."/>
        </authorList>
    </citation>
    <scope>NUCLEOTIDE SEQUENCE</scope>
    <source>
        <strain evidence="13">CHS0354</strain>
        <tissue evidence="13">Mantle</tissue>
    </source>
</reference>
<evidence type="ECO:0000256" key="6">
    <source>
        <dbReference type="ARBA" id="ARBA00023277"/>
    </source>
</evidence>
<evidence type="ECO:0000256" key="9">
    <source>
        <dbReference type="PIRSR" id="PIRSR038994-1"/>
    </source>
</evidence>
<evidence type="ECO:0000256" key="2">
    <source>
        <dbReference type="ARBA" id="ARBA00011899"/>
    </source>
</evidence>
<gene>
    <name evidence="13" type="ORF">CHS0354_001147</name>
</gene>
<proteinExistence type="inferred from homology"/>
<feature type="binding site" evidence="10">
    <location>
        <begin position="232"/>
        <end position="233"/>
    </location>
    <ligand>
        <name>substrate</name>
    </ligand>
</feature>
<dbReference type="Proteomes" id="UP001195483">
    <property type="component" value="Unassembled WGS sequence"/>
</dbReference>
<dbReference type="SUPFAM" id="SSF51338">
    <property type="entry name" value="Composite domain of metallo-dependent hydrolases"/>
    <property type="match status" value="1"/>
</dbReference>
<evidence type="ECO:0000313" key="13">
    <source>
        <dbReference type="EMBL" id="KAK3575944.1"/>
    </source>
</evidence>
<reference evidence="13" key="2">
    <citation type="journal article" date="2021" name="Genome Biol. Evol.">
        <title>Developing a high-quality reference genome for a parasitic bivalve with doubly uniparental inheritance (Bivalvia: Unionida).</title>
        <authorList>
            <person name="Smith C.H."/>
        </authorList>
    </citation>
    <scope>NUCLEOTIDE SEQUENCE</scope>
    <source>
        <strain evidence="13">CHS0354</strain>
        <tissue evidence="13">Mantle</tissue>
    </source>
</reference>
<comment type="catalytic activity">
    <reaction evidence="7 8">
        <text>N-acetyl-D-glucosamine 6-phosphate + H2O = D-glucosamine 6-phosphate + acetate</text>
        <dbReference type="Rhea" id="RHEA:22936"/>
        <dbReference type="ChEBI" id="CHEBI:15377"/>
        <dbReference type="ChEBI" id="CHEBI:30089"/>
        <dbReference type="ChEBI" id="CHEBI:57513"/>
        <dbReference type="ChEBI" id="CHEBI:58725"/>
        <dbReference type="EC" id="3.5.1.25"/>
    </reaction>
</comment>
<reference evidence="13" key="1">
    <citation type="journal article" date="2021" name="Genome Biol. Evol.">
        <title>A High-Quality Reference Genome for a Parasitic Bivalve with Doubly Uniparental Inheritance (Bivalvia: Unionida).</title>
        <authorList>
            <person name="Smith C.H."/>
        </authorList>
    </citation>
    <scope>NUCLEOTIDE SEQUENCE</scope>
    <source>
        <strain evidence="13">CHS0354</strain>
    </source>
</reference>
<evidence type="ECO:0000256" key="7">
    <source>
        <dbReference type="ARBA" id="ARBA00047647"/>
    </source>
</evidence>
<evidence type="ECO:0000256" key="10">
    <source>
        <dbReference type="PIRSR" id="PIRSR038994-2"/>
    </source>
</evidence>
<evidence type="ECO:0000256" key="5">
    <source>
        <dbReference type="ARBA" id="ARBA00022801"/>
    </source>
</evidence>
<feature type="binding site" evidence="10">
    <location>
        <position position="240"/>
    </location>
    <ligand>
        <name>substrate</name>
    </ligand>
</feature>
<dbReference type="PIRSF" id="PIRSF038994">
    <property type="entry name" value="NagA"/>
    <property type="match status" value="1"/>
</dbReference>
<feature type="binding site" evidence="10">
    <location>
        <position position="269"/>
    </location>
    <ligand>
        <name>substrate</name>
    </ligand>
</feature>
<name>A0AAE0RM41_9BIVA</name>
<dbReference type="NCBIfam" id="TIGR00221">
    <property type="entry name" value="nagA"/>
    <property type="match status" value="1"/>
</dbReference>
<dbReference type="InterPro" id="IPR032466">
    <property type="entry name" value="Metal_Hydrolase"/>
</dbReference>
<feature type="binding site" evidence="10">
    <location>
        <position position="152"/>
    </location>
    <ligand>
        <name>substrate</name>
    </ligand>
</feature>
<dbReference type="EC" id="3.5.1.25" evidence="2 8"/>
<dbReference type="EMBL" id="JAEAOA010000119">
    <property type="protein sequence ID" value="KAK3575944.1"/>
    <property type="molecule type" value="Genomic_DNA"/>
</dbReference>
<dbReference type="GO" id="GO:0008448">
    <property type="term" value="F:N-acetylglucosamine-6-phosphate deacetylase activity"/>
    <property type="evidence" value="ECO:0007669"/>
    <property type="project" value="UniProtKB-UniRule"/>
</dbReference>
<keyword evidence="6 8" id="KW-0119">Carbohydrate metabolism</keyword>
<feature type="binding site" evidence="11">
    <location>
        <position position="229"/>
    </location>
    <ligand>
        <name>Zn(2+)</name>
        <dbReference type="ChEBI" id="CHEBI:29105"/>
    </ligand>
</feature>
<comment type="caution">
    <text evidence="13">The sequence shown here is derived from an EMBL/GenBank/DDBJ whole genome shotgun (WGS) entry which is preliminary data.</text>
</comment>
<dbReference type="InterPro" id="IPR003764">
    <property type="entry name" value="GlcNAc_6-P_deAcase"/>
</dbReference>
<keyword evidence="4 11" id="KW-0479">Metal-binding</keyword>
<dbReference type="InterPro" id="IPR006680">
    <property type="entry name" value="Amidohydro-rel"/>
</dbReference>
<dbReference type="Gene3D" id="3.20.20.140">
    <property type="entry name" value="Metal-dependent hydrolases"/>
    <property type="match status" value="1"/>
</dbReference>
<evidence type="ECO:0000256" key="8">
    <source>
        <dbReference type="PIRNR" id="PIRNR038994"/>
    </source>
</evidence>
<evidence type="ECO:0000256" key="4">
    <source>
        <dbReference type="ARBA" id="ARBA00022723"/>
    </source>
</evidence>
<feature type="domain" description="Amidohydrolase-related" evidence="12">
    <location>
        <begin position="60"/>
        <end position="397"/>
    </location>
</feature>
<dbReference type="Pfam" id="PF01979">
    <property type="entry name" value="Amidohydro_1"/>
    <property type="match status" value="1"/>
</dbReference>
<keyword evidence="5 8" id="KW-0378">Hydrolase</keyword>
<dbReference type="AlphaFoldDB" id="A0AAE0RM41"/>
<evidence type="ECO:0000259" key="12">
    <source>
        <dbReference type="Pfam" id="PF01979"/>
    </source>
</evidence>
<feature type="binding site" evidence="10">
    <location>
        <begin position="325"/>
        <end position="327"/>
    </location>
    <ligand>
        <name>substrate</name>
    </ligand>
</feature>
<protein>
    <recommendedName>
        <fullName evidence="3 8">N-acetylglucosamine-6-phosphate deacetylase</fullName>
        <ecNumber evidence="2 8">3.5.1.25</ecNumber>
    </recommendedName>
</protein>
<evidence type="ECO:0000256" key="1">
    <source>
        <dbReference type="ARBA" id="ARBA00010716"/>
    </source>
</evidence>
<feature type="binding site" evidence="11">
    <location>
        <position position="141"/>
    </location>
    <ligand>
        <name>Zn(2+)</name>
        <dbReference type="ChEBI" id="CHEBI:29105"/>
    </ligand>
</feature>
<dbReference type="Gene3D" id="2.30.40.10">
    <property type="entry name" value="Urease, subunit C, domain 1"/>
    <property type="match status" value="1"/>
</dbReference>
<comment type="cofactor">
    <cofactor evidence="11">
        <name>a divalent metal cation</name>
        <dbReference type="ChEBI" id="CHEBI:60240"/>
    </cofactor>
    <text evidence="11">Binds 1 divalent metal cation per subunit.</text>
</comment>